<dbReference type="RefSeq" id="WP_145276771.1">
    <property type="nucleotide sequence ID" value="NZ_CP036272.1"/>
</dbReference>
<protein>
    <recommendedName>
        <fullName evidence="3">HEAT repeat protein</fullName>
    </recommendedName>
</protein>
<evidence type="ECO:0000313" key="1">
    <source>
        <dbReference type="EMBL" id="QDT62183.1"/>
    </source>
</evidence>
<gene>
    <name evidence="1" type="ORF">SV7mr_47300</name>
</gene>
<dbReference type="PANTHER" id="PTHR12697">
    <property type="entry name" value="PBS LYASE HEAT-LIKE PROTEIN"/>
    <property type="match status" value="1"/>
</dbReference>
<dbReference type="SMART" id="SM00567">
    <property type="entry name" value="EZ_HEAT"/>
    <property type="match status" value="4"/>
</dbReference>
<dbReference type="AlphaFoldDB" id="A0A517T1E2"/>
<organism evidence="1 2">
    <name type="scientific">Stieleria bergensis</name>
    <dbReference type="NCBI Taxonomy" id="2528025"/>
    <lineage>
        <taxon>Bacteria</taxon>
        <taxon>Pseudomonadati</taxon>
        <taxon>Planctomycetota</taxon>
        <taxon>Planctomycetia</taxon>
        <taxon>Pirellulales</taxon>
        <taxon>Pirellulaceae</taxon>
        <taxon>Stieleria</taxon>
    </lineage>
</organism>
<dbReference type="InterPro" id="IPR011989">
    <property type="entry name" value="ARM-like"/>
</dbReference>
<proteinExistence type="predicted"/>
<evidence type="ECO:0008006" key="3">
    <source>
        <dbReference type="Google" id="ProtNLM"/>
    </source>
</evidence>
<dbReference type="OrthoDB" id="280208at2"/>
<dbReference type="SUPFAM" id="SSF48371">
    <property type="entry name" value="ARM repeat"/>
    <property type="match status" value="1"/>
</dbReference>
<dbReference type="GO" id="GO:0016491">
    <property type="term" value="F:oxidoreductase activity"/>
    <property type="evidence" value="ECO:0007669"/>
    <property type="project" value="TreeGrafter"/>
</dbReference>
<dbReference type="InterPro" id="IPR016024">
    <property type="entry name" value="ARM-type_fold"/>
</dbReference>
<sequence length="604" mass="66258">MAPDSTRLIRTLVALVASLLTCCHCVGQSLPTSPAFQEIDLIMLTEPGRQEEKTKVVVSSDPLDLWLRALKQPSPGLQRTTLDTLSLAHHRGMEGCEAAIPVIIDLLKLQELPLATRQAAIKTLVQFDAKQHADLIAKQCQAFGPGLSSAGEPALIRWKSNALKDTWLDRLNDPQTHTLQLKYAIEGLGVIRETAADDALRNLLQQPTATPTVKLACTRALGSIHHADLADEAKAFLDNSANQSGMNSLLSELIACALLSNHDDADAIKVLQDLANSQHTAVQSEALKTLRRIDPELVLSFVDTQLTNVDVNVRRTIAEALIWKHDQASVGPIATLLDDVNPSLRKHIAKELFELAQDPKLTESVINHTSAVLDDDQWRGCEQAALLLTNLDHKPSGDRLVDLLEHPRGEVAEASAWGLRKLALKEHLPAMLQRATKARSQFLSRQYTPKSLGRVGMVTQLFMAFGQMNYKPAEPLLMQYIPESMALGDDPRAAAAWALGFFYQENPPGNLIRQLVTRLNDINDPSPETEMMRRMCAISLGRTKASAALESLRQHAGNGTGFVGYGCQWAINQLTGEPIPPPLPGRVIGYNDWFLRPTQQADGS</sequence>
<reference evidence="1 2" key="1">
    <citation type="submission" date="2019-02" db="EMBL/GenBank/DDBJ databases">
        <title>Deep-cultivation of Planctomycetes and their phenomic and genomic characterization uncovers novel biology.</title>
        <authorList>
            <person name="Wiegand S."/>
            <person name="Jogler M."/>
            <person name="Boedeker C."/>
            <person name="Pinto D."/>
            <person name="Vollmers J."/>
            <person name="Rivas-Marin E."/>
            <person name="Kohn T."/>
            <person name="Peeters S.H."/>
            <person name="Heuer A."/>
            <person name="Rast P."/>
            <person name="Oberbeckmann S."/>
            <person name="Bunk B."/>
            <person name="Jeske O."/>
            <person name="Meyerdierks A."/>
            <person name="Storesund J.E."/>
            <person name="Kallscheuer N."/>
            <person name="Luecker S."/>
            <person name="Lage O.M."/>
            <person name="Pohl T."/>
            <person name="Merkel B.J."/>
            <person name="Hornburger P."/>
            <person name="Mueller R.-W."/>
            <person name="Bruemmer F."/>
            <person name="Labrenz M."/>
            <person name="Spormann A.M."/>
            <person name="Op den Camp H."/>
            <person name="Overmann J."/>
            <person name="Amann R."/>
            <person name="Jetten M.S.M."/>
            <person name="Mascher T."/>
            <person name="Medema M.H."/>
            <person name="Devos D.P."/>
            <person name="Kaster A.-K."/>
            <person name="Ovreas L."/>
            <person name="Rohde M."/>
            <person name="Galperin M.Y."/>
            <person name="Jogler C."/>
        </authorList>
    </citation>
    <scope>NUCLEOTIDE SEQUENCE [LARGE SCALE GENOMIC DNA]</scope>
    <source>
        <strain evidence="1 2">SV_7m_r</strain>
    </source>
</reference>
<dbReference type="InterPro" id="IPR004155">
    <property type="entry name" value="PBS_lyase_HEAT"/>
</dbReference>
<name>A0A517T1E2_9BACT</name>
<dbReference type="EMBL" id="CP036272">
    <property type="protein sequence ID" value="QDT62183.1"/>
    <property type="molecule type" value="Genomic_DNA"/>
</dbReference>
<evidence type="ECO:0000313" key="2">
    <source>
        <dbReference type="Proteomes" id="UP000315003"/>
    </source>
</evidence>
<dbReference type="Proteomes" id="UP000315003">
    <property type="component" value="Chromosome"/>
</dbReference>
<dbReference type="Gene3D" id="1.25.10.10">
    <property type="entry name" value="Leucine-rich Repeat Variant"/>
    <property type="match status" value="3"/>
</dbReference>
<keyword evidence="2" id="KW-1185">Reference proteome</keyword>
<dbReference type="PANTHER" id="PTHR12697:SF5">
    <property type="entry name" value="DEOXYHYPUSINE HYDROXYLASE"/>
    <property type="match status" value="1"/>
</dbReference>
<accession>A0A517T1E2</accession>